<sequence>MDQVSSLTLSPICLRQRFLISLCSVPQGSVLGPLLFNLYMLPLGDISHRHGVNFQLYADDTQLYLSASTLDSRTTDILMDCLSDIKSWMRANFLQLNVSKTEGLLIGSRQHVSTSGTCSISIHGCTLYLTKPVRDLGILFDPQPSFLPYLHDMTCSAFSQLRNIARLPQAAETLIHAFVTLMLDYGNSLLVGLPNSSLHKLQIIQNSAAHVLSHTRLCDPIIPTFARLHWLPIPQRIEFKILILTFKALHGLAPSYISDPHQPVCSLRSAGSGLLLVSHLTRPTVGCRAFSLSASTLWNSIPQSLYLAPSLASFKARLKTLLFDRAISRPPTCLTSSSQPCPHPP</sequence>
<dbReference type="Ensembl" id="ENSCMIT00000001266.1">
    <property type="protein sequence ID" value="ENSCMIP00000001206.1"/>
    <property type="gene ID" value="ENSCMIG00000000814.1"/>
</dbReference>
<protein>
    <recommendedName>
        <fullName evidence="1">Reverse transcriptase domain-containing protein</fullName>
    </recommendedName>
</protein>
<dbReference type="STRING" id="7868.ENSCMIP00000001206"/>
<proteinExistence type="predicted"/>
<dbReference type="AlphaFoldDB" id="A0A4W3GD16"/>
<evidence type="ECO:0000313" key="3">
    <source>
        <dbReference type="Proteomes" id="UP000314986"/>
    </source>
</evidence>
<evidence type="ECO:0000259" key="1">
    <source>
        <dbReference type="PROSITE" id="PS50878"/>
    </source>
</evidence>
<reference evidence="3" key="1">
    <citation type="journal article" date="2006" name="Science">
        <title>Ancient noncoding elements conserved in the human genome.</title>
        <authorList>
            <person name="Venkatesh B."/>
            <person name="Kirkness E.F."/>
            <person name="Loh Y.H."/>
            <person name="Halpern A.L."/>
            <person name="Lee A.P."/>
            <person name="Johnson J."/>
            <person name="Dandona N."/>
            <person name="Viswanathan L.D."/>
            <person name="Tay A."/>
            <person name="Venter J.C."/>
            <person name="Strausberg R.L."/>
            <person name="Brenner S."/>
        </authorList>
    </citation>
    <scope>NUCLEOTIDE SEQUENCE [LARGE SCALE GENOMIC DNA]</scope>
</reference>
<reference evidence="2" key="5">
    <citation type="submission" date="2025-09" db="UniProtKB">
        <authorList>
            <consortium name="Ensembl"/>
        </authorList>
    </citation>
    <scope>IDENTIFICATION</scope>
</reference>
<feature type="domain" description="Reverse transcriptase" evidence="1">
    <location>
        <begin position="1"/>
        <end position="140"/>
    </location>
</feature>
<dbReference type="PANTHER" id="PTHR33332">
    <property type="entry name" value="REVERSE TRANSCRIPTASE DOMAIN-CONTAINING PROTEIN"/>
    <property type="match status" value="1"/>
</dbReference>
<dbReference type="GeneTree" id="ENSGT01150000286909"/>
<dbReference type="Proteomes" id="UP000314986">
    <property type="component" value="Unassembled WGS sequence"/>
</dbReference>
<reference evidence="2" key="4">
    <citation type="submission" date="2025-08" db="UniProtKB">
        <authorList>
            <consortium name="Ensembl"/>
        </authorList>
    </citation>
    <scope>IDENTIFICATION</scope>
</reference>
<keyword evidence="3" id="KW-1185">Reference proteome</keyword>
<reference evidence="3" key="3">
    <citation type="journal article" date="2014" name="Nature">
        <title>Elephant shark genome provides unique insights into gnathostome evolution.</title>
        <authorList>
            <consortium name="International Elephant Shark Genome Sequencing Consortium"/>
            <person name="Venkatesh B."/>
            <person name="Lee A.P."/>
            <person name="Ravi V."/>
            <person name="Maurya A.K."/>
            <person name="Lian M.M."/>
            <person name="Swann J.B."/>
            <person name="Ohta Y."/>
            <person name="Flajnik M.F."/>
            <person name="Sutoh Y."/>
            <person name="Kasahara M."/>
            <person name="Hoon S."/>
            <person name="Gangu V."/>
            <person name="Roy S.W."/>
            <person name="Irimia M."/>
            <person name="Korzh V."/>
            <person name="Kondrychyn I."/>
            <person name="Lim Z.W."/>
            <person name="Tay B.H."/>
            <person name="Tohari S."/>
            <person name="Kong K.W."/>
            <person name="Ho S."/>
            <person name="Lorente-Galdos B."/>
            <person name="Quilez J."/>
            <person name="Marques-Bonet T."/>
            <person name="Raney B.J."/>
            <person name="Ingham P.W."/>
            <person name="Tay A."/>
            <person name="Hillier L.W."/>
            <person name="Minx P."/>
            <person name="Boehm T."/>
            <person name="Wilson R.K."/>
            <person name="Brenner S."/>
            <person name="Warren W.C."/>
        </authorList>
    </citation>
    <scope>NUCLEOTIDE SEQUENCE [LARGE SCALE GENOMIC DNA]</scope>
</reference>
<dbReference type="InterPro" id="IPR000477">
    <property type="entry name" value="RT_dom"/>
</dbReference>
<dbReference type="OMA" id="RTTDILM"/>
<evidence type="ECO:0000313" key="2">
    <source>
        <dbReference type="Ensembl" id="ENSCMIP00000001206.1"/>
    </source>
</evidence>
<dbReference type="Pfam" id="PF00078">
    <property type="entry name" value="RVT_1"/>
    <property type="match status" value="1"/>
</dbReference>
<dbReference type="InParanoid" id="A0A4W3GD16"/>
<reference evidence="3" key="2">
    <citation type="journal article" date="2007" name="PLoS Biol.">
        <title>Survey sequencing and comparative analysis of the elephant shark (Callorhinchus milii) genome.</title>
        <authorList>
            <person name="Venkatesh B."/>
            <person name="Kirkness E.F."/>
            <person name="Loh Y.H."/>
            <person name="Halpern A.L."/>
            <person name="Lee A.P."/>
            <person name="Johnson J."/>
            <person name="Dandona N."/>
            <person name="Viswanathan L.D."/>
            <person name="Tay A."/>
            <person name="Venter J.C."/>
            <person name="Strausberg R.L."/>
            <person name="Brenner S."/>
        </authorList>
    </citation>
    <scope>NUCLEOTIDE SEQUENCE [LARGE SCALE GENOMIC DNA]</scope>
</reference>
<name>A0A4W3GD16_CALMI</name>
<organism evidence="2 3">
    <name type="scientific">Callorhinchus milii</name>
    <name type="common">Ghost shark</name>
    <dbReference type="NCBI Taxonomy" id="7868"/>
    <lineage>
        <taxon>Eukaryota</taxon>
        <taxon>Metazoa</taxon>
        <taxon>Chordata</taxon>
        <taxon>Craniata</taxon>
        <taxon>Vertebrata</taxon>
        <taxon>Chondrichthyes</taxon>
        <taxon>Holocephali</taxon>
        <taxon>Chimaeriformes</taxon>
        <taxon>Callorhinchidae</taxon>
        <taxon>Callorhinchus</taxon>
    </lineage>
</organism>
<accession>A0A4W3GD16</accession>
<dbReference type="PROSITE" id="PS50878">
    <property type="entry name" value="RT_POL"/>
    <property type="match status" value="1"/>
</dbReference>